<evidence type="ECO:0000256" key="2">
    <source>
        <dbReference type="ARBA" id="ARBA00013807"/>
    </source>
</evidence>
<evidence type="ECO:0000313" key="5">
    <source>
        <dbReference type="EMBL" id="KAH6590229.1"/>
    </source>
</evidence>
<name>A0ABQ8F1K3_9FUNG</name>
<gene>
    <name evidence="5" type="ORF">BASA50_009491</name>
</gene>
<dbReference type="Proteomes" id="UP001648503">
    <property type="component" value="Unassembled WGS sequence"/>
</dbReference>
<feature type="region of interest" description="Disordered" evidence="4">
    <location>
        <begin position="944"/>
        <end position="967"/>
    </location>
</feature>
<dbReference type="EMBL" id="JAFCIX010000435">
    <property type="protein sequence ID" value="KAH6590229.1"/>
    <property type="molecule type" value="Genomic_DNA"/>
</dbReference>
<feature type="compositionally biased region" description="Low complexity" evidence="4">
    <location>
        <begin position="112"/>
        <end position="130"/>
    </location>
</feature>
<evidence type="ECO:0000256" key="4">
    <source>
        <dbReference type="SAM" id="MobiDB-lite"/>
    </source>
</evidence>
<proteinExistence type="inferred from homology"/>
<evidence type="ECO:0000256" key="3">
    <source>
        <dbReference type="ARBA" id="ARBA00023054"/>
    </source>
</evidence>
<dbReference type="Pfam" id="PF10186">
    <property type="entry name" value="ATG14"/>
    <property type="match status" value="1"/>
</dbReference>
<protein>
    <recommendedName>
        <fullName evidence="2">Autophagy-related protein 14</fullName>
    </recommendedName>
</protein>
<feature type="region of interest" description="Disordered" evidence="4">
    <location>
        <begin position="844"/>
        <end position="905"/>
    </location>
</feature>
<dbReference type="PANTHER" id="PTHR15157">
    <property type="entry name" value="UV RADIATION RESISTANCE-ASSOCIATED GENE PROTEIN"/>
    <property type="match status" value="1"/>
</dbReference>
<evidence type="ECO:0000313" key="6">
    <source>
        <dbReference type="Proteomes" id="UP001648503"/>
    </source>
</evidence>
<feature type="region of interest" description="Disordered" evidence="4">
    <location>
        <begin position="911"/>
        <end position="930"/>
    </location>
</feature>
<feature type="region of interest" description="Disordered" evidence="4">
    <location>
        <begin position="112"/>
        <end position="199"/>
    </location>
</feature>
<comment type="similarity">
    <text evidence="1">Belongs to the ATG14 family.</text>
</comment>
<evidence type="ECO:0000256" key="1">
    <source>
        <dbReference type="ARBA" id="ARBA00009574"/>
    </source>
</evidence>
<feature type="compositionally biased region" description="Polar residues" evidence="4">
    <location>
        <begin position="157"/>
        <end position="173"/>
    </location>
</feature>
<reference evidence="5 6" key="1">
    <citation type="submission" date="2021-02" db="EMBL/GenBank/DDBJ databases">
        <title>Variation within the Batrachochytrium salamandrivorans European outbreak.</title>
        <authorList>
            <person name="Kelly M."/>
            <person name="Pasmans F."/>
            <person name="Shea T.P."/>
            <person name="Munoz J.F."/>
            <person name="Carranza S."/>
            <person name="Cuomo C.A."/>
            <person name="Martel A."/>
        </authorList>
    </citation>
    <scope>NUCLEOTIDE SEQUENCE [LARGE SCALE GENOMIC DNA]</scope>
    <source>
        <strain evidence="5 6">AMFP18/2</strain>
    </source>
</reference>
<dbReference type="InterPro" id="IPR018791">
    <property type="entry name" value="UV_resistance/autophagy_Atg14"/>
</dbReference>
<accession>A0ABQ8F1K3</accession>
<feature type="compositionally biased region" description="Polar residues" evidence="4">
    <location>
        <begin position="131"/>
        <end position="140"/>
    </location>
</feature>
<feature type="compositionally biased region" description="Polar residues" evidence="4">
    <location>
        <begin position="889"/>
        <end position="905"/>
    </location>
</feature>
<comment type="caution">
    <text evidence="5">The sequence shown here is derived from an EMBL/GenBank/DDBJ whole genome shotgun (WGS) entry which is preliminary data.</text>
</comment>
<dbReference type="PANTHER" id="PTHR15157:SF5">
    <property type="entry name" value="UV RADIATION RESISTANCE-ASSOCIATED GENE PROTEIN"/>
    <property type="match status" value="1"/>
</dbReference>
<keyword evidence="6" id="KW-1185">Reference proteome</keyword>
<keyword evidence="3" id="KW-0175">Coiled coil</keyword>
<organism evidence="5 6">
    <name type="scientific">Batrachochytrium salamandrivorans</name>
    <dbReference type="NCBI Taxonomy" id="1357716"/>
    <lineage>
        <taxon>Eukaryota</taxon>
        <taxon>Fungi</taxon>
        <taxon>Fungi incertae sedis</taxon>
        <taxon>Chytridiomycota</taxon>
        <taxon>Chytridiomycota incertae sedis</taxon>
        <taxon>Chytridiomycetes</taxon>
        <taxon>Rhizophydiales</taxon>
        <taxon>Rhizophydiales incertae sedis</taxon>
        <taxon>Batrachochytrium</taxon>
    </lineage>
</organism>
<feature type="compositionally biased region" description="Acidic residues" evidence="4">
    <location>
        <begin position="956"/>
        <end position="967"/>
    </location>
</feature>
<sequence length="967" mass="106402">MAVIESACIMLVSLLIDEIRLQSTDKTTGTTAVISGSGHQPHRPHVVPRIRHLRRILLRSLLPVTNALANDGELLDEPNPTSLSGILLKGVSLRPHSAHALLPLAHAGLTPLSSSSSRYSNSSQASRPSSQIHHQQSCSLGDSAGFEVGSRVEHDSNFTTPTNTASHNSPMTADSSLPDPLSPPSLNHKHKASTMSFVDRDSSTQLAPLVPLNVLDVPLTSPLQNREADPISDTAMLPDGSWAENNVNAPEPTLAVDIRPELPHNIGLQPLAKRLHELRLTPDTGPMSSSTSSASVHQMFQEHLSTVFYASCDRLYCSYFTLSCSEEGVPFYISEWADWSNNPSWEIVLENIEAMGLNLHLSQFQFTLYVYCVDSASVLPFLSRSIALTEMTFIGKDLADLDTQLFNNTVLIELDDGLYIPTTTYAKGCKSKDDSDVALRLTKVKTRNAHASYKYALLKKLIDIQCRLADLRSSTSSILAQSSDYFSALEADEFRVREAENINARICVIENAIMEQTHELQARGLRLAEMRLALQDRRIHLAKLQAEKSDETKTFMRARGGLSLTRKEMSRILAQLVKRRKLLIDGLRSFFPLTETDGFCIRGIKLPNSNFTGQDDERIATALGFAVHFITLLAYYLDVPLRYYIIPVSSRSTVWDVVSQQFQGSKEFPLYARGSERIRFEYAVFLVNKNVEQLLNYVGRPIKNLRNTLPNLMLLCDTIDAWRELDEEECLGIPAVDWAGMRGSDATQAMSDSYSAQGSTVPSEMGDASGTYLATTPGDKPNIKTINGPTEVDLQHGIIGASRLITRRGGGSDAGQSYLQYQIPTAKHSPDVRLKGPIQWIEAGGESHCSTGSYEDDSTSDNGTGRSYAEPSLSNFPSEDGEPVRESMVPSSLAQDSSTYPDGTVSLDGTLSANNNNRQAGRKQVRHVSSAPRLSLLSRLLWGSSEPRHSPKLEMVVDDEGESEHAL</sequence>